<comment type="function">
    <text evidence="9">Prenyltransferase that catalyzes in vivo the transfer of the heptaprenyl moiety of heptaprenyl pyrophosphate (HepPP; 35 carbon atoms) to the C3 hydroxyl of sn-glycerol-1-phosphate (G1P), producing heptaprenylglyceryl phosphate (HepGP). This reaction is an ether-bond-formation step in the biosynthesis of archaea-type G1P-based membrane lipids found in Bacillales.</text>
</comment>
<evidence type="ECO:0000256" key="9">
    <source>
        <dbReference type="HAMAP-Rule" id="MF_00112"/>
    </source>
</evidence>
<dbReference type="EMBL" id="JBHUME010000019">
    <property type="protein sequence ID" value="MFD2615589.1"/>
    <property type="molecule type" value="Genomic_DNA"/>
</dbReference>
<dbReference type="RefSeq" id="WP_377607595.1">
    <property type="nucleotide sequence ID" value="NZ_JBHUME010000019.1"/>
</dbReference>
<dbReference type="PANTHER" id="PTHR40029:SF2">
    <property type="entry name" value="HEPTAPRENYLGLYCERYL PHOSPHATE SYNTHASE"/>
    <property type="match status" value="1"/>
</dbReference>
<dbReference type="NCBIfam" id="TIGR01768">
    <property type="entry name" value="GGGP-family"/>
    <property type="match status" value="1"/>
</dbReference>
<comment type="pathway">
    <text evidence="9">Membrane lipid metabolism; glycerophospholipid metabolism.</text>
</comment>
<sequence>MKNELKSWKHVFKLDPDREIGDEALDRICMSGTDAIIVGGSSGVTYDNTVELLSRVRQYTVPAALEISNEEAVVPGFDLYFIPIVMNTSQGEWITGHHQRAVKEFSHMTPWDEMAAQGYVVLNPDSTVGKLTGAQTNLDAKDVAAYAQMAEHLFRMPVFYVEYSGTFGDMDIVRKARAQLSETRLFYGGGIDSAEKAELAAEAADTIVVGNIIYEDLERALETVPATRNGA</sequence>
<keyword evidence="5 9" id="KW-0443">Lipid metabolism</keyword>
<gene>
    <name evidence="9" type="primary">pcrB</name>
    <name evidence="10" type="ORF">ACFSUF_24585</name>
</gene>
<dbReference type="InterPro" id="IPR038597">
    <property type="entry name" value="GGGP/HepGP_synthase_sf"/>
</dbReference>
<evidence type="ECO:0000256" key="7">
    <source>
        <dbReference type="ARBA" id="ARBA00023264"/>
    </source>
</evidence>
<evidence type="ECO:0000256" key="2">
    <source>
        <dbReference type="ARBA" id="ARBA00022679"/>
    </source>
</evidence>
<evidence type="ECO:0000256" key="8">
    <source>
        <dbReference type="ARBA" id="ARBA00048318"/>
    </source>
</evidence>
<comment type="caution">
    <text evidence="9">Lacks conserved residue(s) required for the propagation of feature annotation.</text>
</comment>
<keyword evidence="11" id="KW-1185">Reference proteome</keyword>
<keyword evidence="7 9" id="KW-1208">Phospholipid metabolism</keyword>
<dbReference type="HAMAP" id="MF_00112">
    <property type="entry name" value="GGGP_HepGP_synthase"/>
    <property type="match status" value="1"/>
</dbReference>
<reference evidence="11" key="1">
    <citation type="journal article" date="2019" name="Int. J. Syst. Evol. Microbiol.">
        <title>The Global Catalogue of Microorganisms (GCM) 10K type strain sequencing project: providing services to taxonomists for standard genome sequencing and annotation.</title>
        <authorList>
            <consortium name="The Broad Institute Genomics Platform"/>
            <consortium name="The Broad Institute Genome Sequencing Center for Infectious Disease"/>
            <person name="Wu L."/>
            <person name="Ma J."/>
        </authorList>
    </citation>
    <scope>NUCLEOTIDE SEQUENCE [LARGE SCALE GENOMIC DNA]</scope>
    <source>
        <strain evidence="11">KCTC 3950</strain>
    </source>
</reference>
<dbReference type="SUPFAM" id="SSF51395">
    <property type="entry name" value="FMN-linked oxidoreductases"/>
    <property type="match status" value="1"/>
</dbReference>
<feature type="binding site" evidence="9">
    <location>
        <begin position="210"/>
        <end position="211"/>
    </location>
    <ligand>
        <name>sn-glycerol 1-phosphate</name>
        <dbReference type="ChEBI" id="CHEBI:57685"/>
    </ligand>
</feature>
<accession>A0ABW5PM28</accession>
<comment type="cofactor">
    <cofactor evidence="9">
        <name>Mg(2+)</name>
        <dbReference type="ChEBI" id="CHEBI:18420"/>
    </cofactor>
</comment>
<keyword evidence="6 9" id="KW-0594">Phospholipid biosynthesis</keyword>
<name>A0ABW5PM28_9BACL</name>
<comment type="caution">
    <text evidence="10">The sequence shown here is derived from an EMBL/GenBank/DDBJ whole genome shotgun (WGS) entry which is preliminary data.</text>
</comment>
<dbReference type="EC" id="2.5.1.n9" evidence="9"/>
<keyword evidence="4 9" id="KW-0460">Magnesium</keyword>
<feature type="binding site" evidence="9">
    <location>
        <position position="15"/>
    </location>
    <ligand>
        <name>Mg(2+)</name>
        <dbReference type="ChEBI" id="CHEBI:18420"/>
    </ligand>
</feature>
<protein>
    <recommendedName>
        <fullName evidence="9">Heptaprenylglyceryl phosphate synthase</fullName>
        <shortName evidence="9">HepGP synthase</shortName>
        <ecNumber evidence="9">2.5.1.n9</ecNumber>
    </recommendedName>
    <alternativeName>
        <fullName evidence="9">Glycerol-1-phosphate heptaprenyltransferase</fullName>
    </alternativeName>
</protein>
<dbReference type="CDD" id="cd02812">
    <property type="entry name" value="PcrB_like"/>
    <property type="match status" value="1"/>
</dbReference>
<dbReference type="Pfam" id="PF01884">
    <property type="entry name" value="PcrB"/>
    <property type="match status" value="1"/>
</dbReference>
<feature type="binding site" evidence="9">
    <location>
        <position position="190"/>
    </location>
    <ligand>
        <name>sn-glycerol 1-phosphate</name>
        <dbReference type="ChEBI" id="CHEBI:57685"/>
    </ligand>
</feature>
<comment type="catalytic activity">
    <reaction evidence="8 9">
        <text>sn-glycerol 1-phosphate + all-trans-heptaprenyl diphosphate = 3-heptaprenyl-sn-glycero-1-phosphate + diphosphate</text>
        <dbReference type="Rhea" id="RHEA:33495"/>
        <dbReference type="ChEBI" id="CHEBI:33019"/>
        <dbReference type="ChEBI" id="CHEBI:57685"/>
        <dbReference type="ChEBI" id="CHEBI:58206"/>
        <dbReference type="ChEBI" id="CHEBI:64781"/>
        <dbReference type="EC" id="2.5.1.n9"/>
    </reaction>
</comment>
<dbReference type="PANTHER" id="PTHR40029">
    <property type="match status" value="1"/>
</dbReference>
<evidence type="ECO:0000256" key="4">
    <source>
        <dbReference type="ARBA" id="ARBA00022842"/>
    </source>
</evidence>
<dbReference type="NCBIfam" id="NF003199">
    <property type="entry name" value="PRK04169.1-3"/>
    <property type="match status" value="1"/>
</dbReference>
<dbReference type="Proteomes" id="UP001597541">
    <property type="component" value="Unassembled WGS sequence"/>
</dbReference>
<feature type="binding site" evidence="9">
    <location>
        <position position="13"/>
    </location>
    <ligand>
        <name>sn-glycerol 1-phosphate</name>
        <dbReference type="ChEBI" id="CHEBI:57685"/>
    </ligand>
</feature>
<comment type="similarity">
    <text evidence="9">Belongs to the GGGP/HepGP synthase family. Group I subfamily.</text>
</comment>
<dbReference type="InterPro" id="IPR008205">
    <property type="entry name" value="GGGP_HepGP_synthase"/>
</dbReference>
<proteinExistence type="inferred from homology"/>
<evidence type="ECO:0000313" key="10">
    <source>
        <dbReference type="EMBL" id="MFD2615589.1"/>
    </source>
</evidence>
<keyword evidence="3 9" id="KW-0479">Metal-binding</keyword>
<comment type="subunit">
    <text evidence="9">Homodimer.</text>
</comment>
<dbReference type="NCBIfam" id="NF003197">
    <property type="entry name" value="PRK04169.1-1"/>
    <property type="match status" value="1"/>
</dbReference>
<evidence type="ECO:0000256" key="6">
    <source>
        <dbReference type="ARBA" id="ARBA00023209"/>
    </source>
</evidence>
<organism evidence="10 11">
    <name type="scientific">Paenibacillus gansuensis</name>
    <dbReference type="NCBI Taxonomy" id="306542"/>
    <lineage>
        <taxon>Bacteria</taxon>
        <taxon>Bacillati</taxon>
        <taxon>Bacillota</taxon>
        <taxon>Bacilli</taxon>
        <taxon>Bacillales</taxon>
        <taxon>Paenibacillaceae</taxon>
        <taxon>Paenibacillus</taxon>
    </lineage>
</organism>
<dbReference type="InterPro" id="IPR039074">
    <property type="entry name" value="GGGP/HepGP_synthase_I"/>
</dbReference>
<keyword evidence="1 9" id="KW-0444">Lipid biosynthesis</keyword>
<dbReference type="Gene3D" id="3.20.20.390">
    <property type="entry name" value="FMN-linked oxidoreductases"/>
    <property type="match status" value="1"/>
</dbReference>
<keyword evidence="2 9" id="KW-0808">Transferase</keyword>
<feature type="binding site" evidence="9">
    <location>
        <begin position="160"/>
        <end position="165"/>
    </location>
    <ligand>
        <name>sn-glycerol 1-phosphate</name>
        <dbReference type="ChEBI" id="CHEBI:57685"/>
    </ligand>
</feature>
<evidence type="ECO:0000256" key="1">
    <source>
        <dbReference type="ARBA" id="ARBA00022516"/>
    </source>
</evidence>
<evidence type="ECO:0000256" key="3">
    <source>
        <dbReference type="ARBA" id="ARBA00022723"/>
    </source>
</evidence>
<dbReference type="GO" id="GO:0016740">
    <property type="term" value="F:transferase activity"/>
    <property type="evidence" value="ECO:0007669"/>
    <property type="project" value="UniProtKB-KW"/>
</dbReference>
<evidence type="ECO:0000313" key="11">
    <source>
        <dbReference type="Proteomes" id="UP001597541"/>
    </source>
</evidence>
<evidence type="ECO:0000256" key="5">
    <source>
        <dbReference type="ARBA" id="ARBA00023098"/>
    </source>
</evidence>
<feature type="binding site" evidence="9">
    <location>
        <position position="41"/>
    </location>
    <ligand>
        <name>Mg(2+)</name>
        <dbReference type="ChEBI" id="CHEBI:18420"/>
    </ligand>
</feature>